<sequence>MPKYETRLPAEWETQDAVMLVWPHEKTDWAYMLDEAKACFAQIITAIIRQKERVILVVPEDEQIHFCPASESHLLQIVRYRTNDTWARDICPIVTFKGSTPIINDFKFNGWGLKFAADFDNLLSSFMHKQQIFNGKYANRLNFVLEGGAIESDGKGTLLTTSQCLLSKNRNGGLSKSQITQRLKKCFGAKKILWLDFGFLEGDDTDSHIDTLARFAPNNNLLYTATDRHDDSHYAELKQMERQLDSFSNANGDKFNLIPLPLPNPIFDENGCRLPATYANFLIGNGFVLVPTYGQPKNDKKAIAAILQAFPSHNIIGINCSALIRQHGSLHCVTMQLPKKSYRHD</sequence>
<dbReference type="PANTHER" id="PTHR31377">
    <property type="entry name" value="AGMATINE DEIMINASE-RELATED"/>
    <property type="match status" value="1"/>
</dbReference>
<evidence type="ECO:0000256" key="1">
    <source>
        <dbReference type="ARBA" id="ARBA00022801"/>
    </source>
</evidence>
<dbReference type="GO" id="GO:0009446">
    <property type="term" value="P:putrescine biosynthetic process"/>
    <property type="evidence" value="ECO:0007669"/>
    <property type="project" value="InterPro"/>
</dbReference>
<dbReference type="GO" id="GO:0004668">
    <property type="term" value="F:protein-arginine deiminase activity"/>
    <property type="evidence" value="ECO:0007669"/>
    <property type="project" value="InterPro"/>
</dbReference>
<gene>
    <name evidence="2" type="ORF">IAD18_00965</name>
</gene>
<name>A0A9D1LF08_9BACT</name>
<reference evidence="2" key="1">
    <citation type="submission" date="2020-10" db="EMBL/GenBank/DDBJ databases">
        <authorList>
            <person name="Gilroy R."/>
        </authorList>
    </citation>
    <scope>NUCLEOTIDE SEQUENCE</scope>
    <source>
        <strain evidence="2">17073</strain>
    </source>
</reference>
<reference evidence="2" key="2">
    <citation type="journal article" date="2021" name="PeerJ">
        <title>Extensive microbial diversity within the chicken gut microbiome revealed by metagenomics and culture.</title>
        <authorList>
            <person name="Gilroy R."/>
            <person name="Ravi A."/>
            <person name="Getino M."/>
            <person name="Pursley I."/>
            <person name="Horton D.L."/>
            <person name="Alikhan N.F."/>
            <person name="Baker D."/>
            <person name="Gharbi K."/>
            <person name="Hall N."/>
            <person name="Watson M."/>
            <person name="Adriaenssens E.M."/>
            <person name="Foster-Nyarko E."/>
            <person name="Jarju S."/>
            <person name="Secka A."/>
            <person name="Antonio M."/>
            <person name="Oren A."/>
            <person name="Chaudhuri R.R."/>
            <person name="La Ragione R."/>
            <person name="Hildebrand F."/>
            <person name="Pallen M.J."/>
        </authorList>
    </citation>
    <scope>NUCLEOTIDE SEQUENCE</scope>
    <source>
        <strain evidence="2">17073</strain>
    </source>
</reference>
<dbReference type="EMBL" id="DVMS01000026">
    <property type="protein sequence ID" value="HIU38218.1"/>
    <property type="molecule type" value="Genomic_DNA"/>
</dbReference>
<organism evidence="2 3">
    <name type="scientific">Candidatus Limisoma intestinavium</name>
    <dbReference type="NCBI Taxonomy" id="2840856"/>
    <lineage>
        <taxon>Bacteria</taxon>
        <taxon>Pseudomonadati</taxon>
        <taxon>Bacteroidota</taxon>
        <taxon>Bacteroidia</taxon>
        <taxon>Bacteroidales</taxon>
        <taxon>Candidatus Limisoma</taxon>
    </lineage>
</organism>
<dbReference type="Pfam" id="PF04371">
    <property type="entry name" value="PAD_porph"/>
    <property type="match status" value="1"/>
</dbReference>
<proteinExistence type="predicted"/>
<dbReference type="Proteomes" id="UP000824076">
    <property type="component" value="Unassembled WGS sequence"/>
</dbReference>
<dbReference type="GO" id="GO:0047632">
    <property type="term" value="F:agmatine deiminase activity"/>
    <property type="evidence" value="ECO:0007669"/>
    <property type="project" value="TreeGrafter"/>
</dbReference>
<dbReference type="SUPFAM" id="SSF55909">
    <property type="entry name" value="Pentein"/>
    <property type="match status" value="1"/>
</dbReference>
<dbReference type="InterPro" id="IPR007466">
    <property type="entry name" value="Peptidyl-Arg-deiminase_porph"/>
</dbReference>
<evidence type="ECO:0000313" key="3">
    <source>
        <dbReference type="Proteomes" id="UP000824076"/>
    </source>
</evidence>
<accession>A0A9D1LF08</accession>
<evidence type="ECO:0000313" key="2">
    <source>
        <dbReference type="EMBL" id="HIU38218.1"/>
    </source>
</evidence>
<dbReference type="PANTHER" id="PTHR31377:SF0">
    <property type="entry name" value="AGMATINE DEIMINASE-RELATED"/>
    <property type="match status" value="1"/>
</dbReference>
<dbReference type="Gene3D" id="3.75.10.10">
    <property type="entry name" value="L-arginine/glycine Amidinotransferase, Chain A"/>
    <property type="match status" value="1"/>
</dbReference>
<comment type="caution">
    <text evidence="2">The sequence shown here is derived from an EMBL/GenBank/DDBJ whole genome shotgun (WGS) entry which is preliminary data.</text>
</comment>
<protein>
    <submittedName>
        <fullName evidence="2">Agmatine deiminase family protein</fullName>
    </submittedName>
</protein>
<keyword evidence="1" id="KW-0378">Hydrolase</keyword>
<dbReference type="AlphaFoldDB" id="A0A9D1LF08"/>